<gene>
    <name evidence="1" type="ORF">SAMN04488523_111104</name>
</gene>
<protein>
    <submittedName>
        <fullName evidence="1">Uncharacterized protein</fullName>
    </submittedName>
</protein>
<evidence type="ECO:0000313" key="2">
    <source>
        <dbReference type="Proteomes" id="UP000198977"/>
    </source>
</evidence>
<sequence>MFCGVPVVPRRSDLAIVFARCVMSAMLTSMRKLKAIGKAPN</sequence>
<reference evidence="2" key="1">
    <citation type="submission" date="2016-10" db="EMBL/GenBank/DDBJ databases">
        <authorList>
            <person name="Varghese N."/>
            <person name="Submissions S."/>
        </authorList>
    </citation>
    <scope>NUCLEOTIDE SEQUENCE [LARGE SCALE GENOMIC DNA]</scope>
    <source>
        <strain evidence="2">DSM 11443</strain>
    </source>
</reference>
<name>A0A1I2E523_9RHOB</name>
<organism evidence="1 2">
    <name type="scientific">Sulfitobacter brevis</name>
    <dbReference type="NCBI Taxonomy" id="74348"/>
    <lineage>
        <taxon>Bacteria</taxon>
        <taxon>Pseudomonadati</taxon>
        <taxon>Pseudomonadota</taxon>
        <taxon>Alphaproteobacteria</taxon>
        <taxon>Rhodobacterales</taxon>
        <taxon>Roseobacteraceae</taxon>
        <taxon>Sulfitobacter</taxon>
    </lineage>
</organism>
<dbReference type="Proteomes" id="UP000198977">
    <property type="component" value="Unassembled WGS sequence"/>
</dbReference>
<dbReference type="AlphaFoldDB" id="A0A1I2E523"/>
<keyword evidence="2" id="KW-1185">Reference proteome</keyword>
<accession>A0A1I2E523</accession>
<proteinExistence type="predicted"/>
<dbReference type="EMBL" id="FOMW01000011">
    <property type="protein sequence ID" value="SFE87350.1"/>
    <property type="molecule type" value="Genomic_DNA"/>
</dbReference>
<evidence type="ECO:0000313" key="1">
    <source>
        <dbReference type="EMBL" id="SFE87350.1"/>
    </source>
</evidence>